<feature type="compositionally biased region" description="Pro residues" evidence="1">
    <location>
        <begin position="106"/>
        <end position="136"/>
    </location>
</feature>
<evidence type="ECO:0000313" key="3">
    <source>
        <dbReference type="Proteomes" id="UP001412067"/>
    </source>
</evidence>
<keyword evidence="3" id="KW-1185">Reference proteome</keyword>
<feature type="compositionally biased region" description="Low complexity" evidence="1">
    <location>
        <begin position="81"/>
        <end position="90"/>
    </location>
</feature>
<dbReference type="Proteomes" id="UP001412067">
    <property type="component" value="Unassembled WGS sequence"/>
</dbReference>
<evidence type="ECO:0000313" key="2">
    <source>
        <dbReference type="EMBL" id="KAK8940191.1"/>
    </source>
</evidence>
<gene>
    <name evidence="2" type="ORF">KSP40_PGU007600</name>
</gene>
<proteinExistence type="predicted"/>
<dbReference type="EMBL" id="JBBWWR010000020">
    <property type="protein sequence ID" value="KAK8940191.1"/>
    <property type="molecule type" value="Genomic_DNA"/>
</dbReference>
<name>A0ABR2LGV6_9ASPA</name>
<reference evidence="2 3" key="1">
    <citation type="journal article" date="2022" name="Nat. Plants">
        <title>Genomes of leafy and leafless Platanthera orchids illuminate the evolution of mycoheterotrophy.</title>
        <authorList>
            <person name="Li M.H."/>
            <person name="Liu K.W."/>
            <person name="Li Z."/>
            <person name="Lu H.C."/>
            <person name="Ye Q.L."/>
            <person name="Zhang D."/>
            <person name="Wang J.Y."/>
            <person name="Li Y.F."/>
            <person name="Zhong Z.M."/>
            <person name="Liu X."/>
            <person name="Yu X."/>
            <person name="Liu D.K."/>
            <person name="Tu X.D."/>
            <person name="Liu B."/>
            <person name="Hao Y."/>
            <person name="Liao X.Y."/>
            <person name="Jiang Y.T."/>
            <person name="Sun W.H."/>
            <person name="Chen J."/>
            <person name="Chen Y.Q."/>
            <person name="Ai Y."/>
            <person name="Zhai J.W."/>
            <person name="Wu S.S."/>
            <person name="Zhou Z."/>
            <person name="Hsiao Y.Y."/>
            <person name="Wu W.L."/>
            <person name="Chen Y.Y."/>
            <person name="Lin Y.F."/>
            <person name="Hsu J.L."/>
            <person name="Li C.Y."/>
            <person name="Wang Z.W."/>
            <person name="Zhao X."/>
            <person name="Zhong W.Y."/>
            <person name="Ma X.K."/>
            <person name="Ma L."/>
            <person name="Huang J."/>
            <person name="Chen G.Z."/>
            <person name="Huang M.Z."/>
            <person name="Huang L."/>
            <person name="Peng D.H."/>
            <person name="Luo Y.B."/>
            <person name="Zou S.Q."/>
            <person name="Chen S.P."/>
            <person name="Lan S."/>
            <person name="Tsai W.C."/>
            <person name="Van de Peer Y."/>
            <person name="Liu Z.J."/>
        </authorList>
    </citation>
    <scope>NUCLEOTIDE SEQUENCE [LARGE SCALE GENOMIC DNA]</scope>
    <source>
        <strain evidence="2">Lor288</strain>
    </source>
</reference>
<sequence length="157" mass="16496">MGLEPPANHSRRFRLPYFHSPINICVRAAGILLLKLGEDHLPRFRWSFRGADAVEPLGADSLGKIPSFLVSFFPYQAAPPSSLPDLAASPSKPPATLNPPGSQPLLPFPPCRPHAAGPQPPTATPPLPPPAAPAKSPPAHTAAPPSNPPASCRPDRG</sequence>
<protein>
    <submittedName>
        <fullName evidence="2">Uncharacterized protein</fullName>
    </submittedName>
</protein>
<accession>A0ABR2LGV6</accession>
<organism evidence="2 3">
    <name type="scientific">Platanthera guangdongensis</name>
    <dbReference type="NCBI Taxonomy" id="2320717"/>
    <lineage>
        <taxon>Eukaryota</taxon>
        <taxon>Viridiplantae</taxon>
        <taxon>Streptophyta</taxon>
        <taxon>Embryophyta</taxon>
        <taxon>Tracheophyta</taxon>
        <taxon>Spermatophyta</taxon>
        <taxon>Magnoliopsida</taxon>
        <taxon>Liliopsida</taxon>
        <taxon>Asparagales</taxon>
        <taxon>Orchidaceae</taxon>
        <taxon>Orchidoideae</taxon>
        <taxon>Orchideae</taxon>
        <taxon>Orchidinae</taxon>
        <taxon>Platanthera</taxon>
    </lineage>
</organism>
<feature type="region of interest" description="Disordered" evidence="1">
    <location>
        <begin position="81"/>
        <end position="157"/>
    </location>
</feature>
<comment type="caution">
    <text evidence="2">The sequence shown here is derived from an EMBL/GenBank/DDBJ whole genome shotgun (WGS) entry which is preliminary data.</text>
</comment>
<evidence type="ECO:0000256" key="1">
    <source>
        <dbReference type="SAM" id="MobiDB-lite"/>
    </source>
</evidence>